<keyword evidence="3" id="KW-0812">Transmembrane</keyword>
<protein>
    <submittedName>
        <fullName evidence="5">GPI-GlcNAc transferase complex, PIG-H component-domain-containing protein</fullName>
    </submittedName>
</protein>
<name>A0A8H4AU32_GIGMA</name>
<evidence type="ECO:0000256" key="1">
    <source>
        <dbReference type="ARBA" id="ARBA00004687"/>
    </source>
</evidence>
<dbReference type="Proteomes" id="UP000439903">
    <property type="component" value="Unassembled WGS sequence"/>
</dbReference>
<evidence type="ECO:0000256" key="3">
    <source>
        <dbReference type="SAM" id="Phobius"/>
    </source>
</evidence>
<evidence type="ECO:0000313" key="5">
    <source>
        <dbReference type="EMBL" id="KAF0532444.1"/>
    </source>
</evidence>
<evidence type="ECO:0000313" key="6">
    <source>
        <dbReference type="Proteomes" id="UP000439903"/>
    </source>
</evidence>
<dbReference type="UniPathway" id="UPA00196"/>
<feature type="transmembrane region" description="Helical" evidence="3">
    <location>
        <begin position="48"/>
        <end position="66"/>
    </location>
</feature>
<comment type="pathway">
    <text evidence="1">Glycolipid biosynthesis; glycosylphosphatidylinositol-anchor biosynthesis.</text>
</comment>
<reference evidence="5 6" key="1">
    <citation type="journal article" date="2019" name="Environ. Microbiol.">
        <title>At the nexus of three kingdoms: the genome of the mycorrhizal fungus Gigaspora margarita provides insights into plant, endobacterial and fungal interactions.</title>
        <authorList>
            <person name="Venice F."/>
            <person name="Ghignone S."/>
            <person name="Salvioli di Fossalunga A."/>
            <person name="Amselem J."/>
            <person name="Novero M."/>
            <person name="Xianan X."/>
            <person name="Sedzielewska Toro K."/>
            <person name="Morin E."/>
            <person name="Lipzen A."/>
            <person name="Grigoriev I.V."/>
            <person name="Henrissat B."/>
            <person name="Martin F.M."/>
            <person name="Bonfante P."/>
        </authorList>
    </citation>
    <scope>NUCLEOTIDE SEQUENCE [LARGE SCALE GENOMIC DNA]</scope>
    <source>
        <strain evidence="5 6">BEG34</strain>
    </source>
</reference>
<accession>A0A8H4AU32</accession>
<gene>
    <name evidence="5" type="ORF">F8M41_011231</name>
</gene>
<dbReference type="Pfam" id="PF10181">
    <property type="entry name" value="PIG-H"/>
    <property type="match status" value="1"/>
</dbReference>
<dbReference type="InterPro" id="IPR019328">
    <property type="entry name" value="PIGH-H_dom"/>
</dbReference>
<feature type="transmembrane region" description="Helical" evidence="3">
    <location>
        <begin position="72"/>
        <end position="91"/>
    </location>
</feature>
<dbReference type="InterPro" id="IPR044215">
    <property type="entry name" value="PIG-H"/>
</dbReference>
<dbReference type="GO" id="GO:0016740">
    <property type="term" value="F:transferase activity"/>
    <property type="evidence" value="ECO:0007669"/>
    <property type="project" value="UniProtKB-KW"/>
</dbReference>
<dbReference type="OrthoDB" id="6256716at2759"/>
<keyword evidence="3" id="KW-0472">Membrane</keyword>
<dbReference type="GO" id="GO:0000506">
    <property type="term" value="C:glycosylphosphatidylinositol-N-acetylglucosaminyltransferase (GPI-GnT) complex"/>
    <property type="evidence" value="ECO:0007669"/>
    <property type="project" value="InterPro"/>
</dbReference>
<dbReference type="EMBL" id="WTPW01000231">
    <property type="protein sequence ID" value="KAF0532444.1"/>
    <property type="molecule type" value="Genomic_DNA"/>
</dbReference>
<proteinExistence type="inferred from homology"/>
<dbReference type="GO" id="GO:0006506">
    <property type="term" value="P:GPI anchor biosynthetic process"/>
    <property type="evidence" value="ECO:0007669"/>
    <property type="project" value="UniProtKB-UniPathway"/>
</dbReference>
<keyword evidence="5" id="KW-0808">Transferase</keyword>
<dbReference type="PANTHER" id="PTHR15231">
    <property type="entry name" value="PHOSPHATIDYLINOSITOL N-ACETYLGLUCOSAMINYLTRANSFERASE SUBUNIT H"/>
    <property type="match status" value="1"/>
</dbReference>
<feature type="domain" description="Phosphatidylinositol N-acetylglucosaminyltransferase subunit H conserved" evidence="4">
    <location>
        <begin position="96"/>
        <end position="159"/>
    </location>
</feature>
<evidence type="ECO:0000259" key="4">
    <source>
        <dbReference type="Pfam" id="PF10181"/>
    </source>
</evidence>
<sequence length="196" mass="22423">MGTQFTFTSTSVMSNLDPTITSVKKSQFYFKILADNARVYTIVSDQSFFGFLDLIYVFAFAAIAGLTNRTPISYGMCITLLIIWLWTKFNIVKQESILSIRDIGIQVETVYINGRTVSRFIERSKISDIIINEGITMLQVKFYMAIIVEGQDRMVVVFQHLLPKYSILIQVYRGTRSIIFNESEESVENTEGFQSI</sequence>
<dbReference type="PANTHER" id="PTHR15231:SF1">
    <property type="entry name" value="PHOSPHATIDYLINOSITOL N-ACETYLGLUCOSAMINYLTRANSFERASE SUBUNIT H"/>
    <property type="match status" value="1"/>
</dbReference>
<dbReference type="AlphaFoldDB" id="A0A8H4AU32"/>
<comment type="caution">
    <text evidence="5">The sequence shown here is derived from an EMBL/GenBank/DDBJ whole genome shotgun (WGS) entry which is preliminary data.</text>
</comment>
<keyword evidence="6" id="KW-1185">Reference proteome</keyword>
<comment type="similarity">
    <text evidence="2">Belongs to the PIGH family.</text>
</comment>
<evidence type="ECO:0000256" key="2">
    <source>
        <dbReference type="ARBA" id="ARBA00009610"/>
    </source>
</evidence>
<organism evidence="5 6">
    <name type="scientific">Gigaspora margarita</name>
    <dbReference type="NCBI Taxonomy" id="4874"/>
    <lineage>
        <taxon>Eukaryota</taxon>
        <taxon>Fungi</taxon>
        <taxon>Fungi incertae sedis</taxon>
        <taxon>Mucoromycota</taxon>
        <taxon>Glomeromycotina</taxon>
        <taxon>Glomeromycetes</taxon>
        <taxon>Diversisporales</taxon>
        <taxon>Gigasporaceae</taxon>
        <taxon>Gigaspora</taxon>
    </lineage>
</organism>
<keyword evidence="3" id="KW-1133">Transmembrane helix</keyword>